<evidence type="ECO:0000313" key="2">
    <source>
        <dbReference type="Proteomes" id="UP000482960"/>
    </source>
</evidence>
<name>A0A6V8LFU5_9ACTN</name>
<reference evidence="1 2" key="1">
    <citation type="submission" date="2020-03" db="EMBL/GenBank/DDBJ databases">
        <title>Whole genome shotgun sequence of Phytohabitans rumicis NBRC 108638.</title>
        <authorList>
            <person name="Komaki H."/>
            <person name="Tamura T."/>
        </authorList>
    </citation>
    <scope>NUCLEOTIDE SEQUENCE [LARGE SCALE GENOMIC DNA]</scope>
    <source>
        <strain evidence="1 2">NBRC 108638</strain>
    </source>
</reference>
<gene>
    <name evidence="1" type="ORF">Prum_073430</name>
</gene>
<accession>A0A6V8LFU5</accession>
<organism evidence="1 2">
    <name type="scientific">Phytohabitans rumicis</name>
    <dbReference type="NCBI Taxonomy" id="1076125"/>
    <lineage>
        <taxon>Bacteria</taxon>
        <taxon>Bacillati</taxon>
        <taxon>Actinomycetota</taxon>
        <taxon>Actinomycetes</taxon>
        <taxon>Micromonosporales</taxon>
        <taxon>Micromonosporaceae</taxon>
    </lineage>
</organism>
<comment type="caution">
    <text evidence="1">The sequence shown here is derived from an EMBL/GenBank/DDBJ whole genome shotgun (WGS) entry which is preliminary data.</text>
</comment>
<protein>
    <submittedName>
        <fullName evidence="1">Uncharacterized protein</fullName>
    </submittedName>
</protein>
<reference evidence="1 2" key="2">
    <citation type="submission" date="2020-03" db="EMBL/GenBank/DDBJ databases">
        <authorList>
            <person name="Ichikawa N."/>
            <person name="Kimura A."/>
            <person name="Kitahashi Y."/>
            <person name="Uohara A."/>
        </authorList>
    </citation>
    <scope>NUCLEOTIDE SEQUENCE [LARGE SCALE GENOMIC DNA]</scope>
    <source>
        <strain evidence="1 2">NBRC 108638</strain>
    </source>
</reference>
<dbReference type="Proteomes" id="UP000482960">
    <property type="component" value="Unassembled WGS sequence"/>
</dbReference>
<proteinExistence type="predicted"/>
<sequence length="180" mass="19237">MSAVGVELLRPWPLDDAVVTPPDVAWSASACGRESGRIDHAFDDTDADRIAKGNAAWLAAAERFALFDAAGTFLLSVATDTDDDPRSWWFQARVTGGWDLIGRGAEARVLGHGWGVPAFVTHSADGNVLIAASAYETCFSVFVVPAPSRASVLRRSAAQLLDATPRPSDRRSGISRWLGL</sequence>
<evidence type="ECO:0000313" key="1">
    <source>
        <dbReference type="EMBL" id="GFJ93701.1"/>
    </source>
</evidence>
<keyword evidence="2" id="KW-1185">Reference proteome</keyword>
<dbReference type="EMBL" id="BLPG01000001">
    <property type="protein sequence ID" value="GFJ93701.1"/>
    <property type="molecule type" value="Genomic_DNA"/>
</dbReference>
<dbReference type="AlphaFoldDB" id="A0A6V8LFU5"/>